<dbReference type="AlphaFoldDB" id="A0A9P4UQI5"/>
<reference evidence="1" key="1">
    <citation type="journal article" date="2020" name="Stud. Mycol.">
        <title>101 Dothideomycetes genomes: a test case for predicting lifestyles and emergence of pathogens.</title>
        <authorList>
            <person name="Haridas S."/>
            <person name="Albert R."/>
            <person name="Binder M."/>
            <person name="Bloem J."/>
            <person name="Labutti K."/>
            <person name="Salamov A."/>
            <person name="Andreopoulos B."/>
            <person name="Baker S."/>
            <person name="Barry K."/>
            <person name="Bills G."/>
            <person name="Bluhm B."/>
            <person name="Cannon C."/>
            <person name="Castanera R."/>
            <person name="Culley D."/>
            <person name="Daum C."/>
            <person name="Ezra D."/>
            <person name="Gonzalez J."/>
            <person name="Henrissat B."/>
            <person name="Kuo A."/>
            <person name="Liang C."/>
            <person name="Lipzen A."/>
            <person name="Lutzoni F."/>
            <person name="Magnuson J."/>
            <person name="Mondo S."/>
            <person name="Nolan M."/>
            <person name="Ohm R."/>
            <person name="Pangilinan J."/>
            <person name="Park H.-J."/>
            <person name="Ramirez L."/>
            <person name="Alfaro M."/>
            <person name="Sun H."/>
            <person name="Tritt A."/>
            <person name="Yoshinaga Y."/>
            <person name="Zwiers L.-H."/>
            <person name="Turgeon B."/>
            <person name="Goodwin S."/>
            <person name="Spatafora J."/>
            <person name="Crous P."/>
            <person name="Grigoriev I."/>
        </authorList>
    </citation>
    <scope>NUCLEOTIDE SEQUENCE</scope>
    <source>
        <strain evidence="1">CBS 116435</strain>
    </source>
</reference>
<proteinExistence type="predicted"/>
<keyword evidence="2" id="KW-1185">Reference proteome</keyword>
<sequence length="215" mass="24446">MPNSDCCDDNVLLTNEKDISSQVAESSQYSILSSHTLFAVDNDVRRLFIERLLEPKQVMLDSEHQLDEPFSVAGDENRDQSIHVVSDRVSLMAVLFEQSPLLTYVIFSWKGSLRPASRQGHLASVRSSKRRSRHDGNNHPHYYQILAEDIDSLAKTIGRRHHYHFGSISSERIRDDLISGRTAIVQMFILVTKAYEFSSPKVLYYEASIFDSAGL</sequence>
<evidence type="ECO:0000313" key="1">
    <source>
        <dbReference type="EMBL" id="KAF2724572.1"/>
    </source>
</evidence>
<gene>
    <name evidence="1" type="ORF">K431DRAFT_291659</name>
</gene>
<name>A0A9P4UQI5_9PEZI</name>
<protein>
    <submittedName>
        <fullName evidence="1">Uncharacterized protein</fullName>
    </submittedName>
</protein>
<comment type="caution">
    <text evidence="1">The sequence shown here is derived from an EMBL/GenBank/DDBJ whole genome shotgun (WGS) entry which is preliminary data.</text>
</comment>
<accession>A0A9P4UQI5</accession>
<dbReference type="Proteomes" id="UP000799441">
    <property type="component" value="Unassembled WGS sequence"/>
</dbReference>
<dbReference type="EMBL" id="MU003771">
    <property type="protein sequence ID" value="KAF2724572.1"/>
    <property type="molecule type" value="Genomic_DNA"/>
</dbReference>
<evidence type="ECO:0000313" key="2">
    <source>
        <dbReference type="Proteomes" id="UP000799441"/>
    </source>
</evidence>
<organism evidence="1 2">
    <name type="scientific">Polychaeton citri CBS 116435</name>
    <dbReference type="NCBI Taxonomy" id="1314669"/>
    <lineage>
        <taxon>Eukaryota</taxon>
        <taxon>Fungi</taxon>
        <taxon>Dikarya</taxon>
        <taxon>Ascomycota</taxon>
        <taxon>Pezizomycotina</taxon>
        <taxon>Dothideomycetes</taxon>
        <taxon>Dothideomycetidae</taxon>
        <taxon>Capnodiales</taxon>
        <taxon>Capnodiaceae</taxon>
        <taxon>Polychaeton</taxon>
    </lineage>
</organism>